<dbReference type="Proteomes" id="UP001560019">
    <property type="component" value="Unassembled WGS sequence"/>
</dbReference>
<comment type="subcellular location">
    <subcellularLocation>
        <location evidence="1">Membrane</location>
        <topology evidence="1">Multi-pass membrane protein</topology>
    </subcellularLocation>
</comment>
<evidence type="ECO:0000313" key="8">
    <source>
        <dbReference type="Proteomes" id="UP001560019"/>
    </source>
</evidence>
<dbReference type="PANTHER" id="PTHR21716:SF64">
    <property type="entry name" value="AI-2 TRANSPORT PROTEIN TQSA"/>
    <property type="match status" value="1"/>
</dbReference>
<feature type="transmembrane region" description="Helical" evidence="6">
    <location>
        <begin position="302"/>
        <end position="335"/>
    </location>
</feature>
<evidence type="ECO:0000313" key="7">
    <source>
        <dbReference type="EMBL" id="MEX5727262.1"/>
    </source>
</evidence>
<feature type="transmembrane region" description="Helical" evidence="6">
    <location>
        <begin position="145"/>
        <end position="167"/>
    </location>
</feature>
<keyword evidence="5 6" id="KW-0472">Membrane</keyword>
<dbReference type="PANTHER" id="PTHR21716">
    <property type="entry name" value="TRANSMEMBRANE PROTEIN"/>
    <property type="match status" value="1"/>
</dbReference>
<evidence type="ECO:0000256" key="4">
    <source>
        <dbReference type="ARBA" id="ARBA00022989"/>
    </source>
</evidence>
<accession>A0ABV3XPN4</accession>
<proteinExistence type="inferred from homology"/>
<organism evidence="7 8">
    <name type="scientific">Rhodovulum iodosum</name>
    <dbReference type="NCBI Taxonomy" id="68291"/>
    <lineage>
        <taxon>Bacteria</taxon>
        <taxon>Pseudomonadati</taxon>
        <taxon>Pseudomonadota</taxon>
        <taxon>Alphaproteobacteria</taxon>
        <taxon>Rhodobacterales</taxon>
        <taxon>Paracoccaceae</taxon>
        <taxon>Rhodovulum</taxon>
    </lineage>
</organism>
<keyword evidence="4 6" id="KW-1133">Transmembrane helix</keyword>
<evidence type="ECO:0000256" key="6">
    <source>
        <dbReference type="SAM" id="Phobius"/>
    </source>
</evidence>
<feature type="transmembrane region" description="Helical" evidence="6">
    <location>
        <begin position="63"/>
        <end position="84"/>
    </location>
</feature>
<dbReference type="Pfam" id="PF01594">
    <property type="entry name" value="AI-2E_transport"/>
    <property type="match status" value="1"/>
</dbReference>
<keyword evidence="3 6" id="KW-0812">Transmembrane</keyword>
<keyword evidence="8" id="KW-1185">Reference proteome</keyword>
<gene>
    <name evidence="7" type="ORF">Ga0609869_000615</name>
</gene>
<feature type="transmembrane region" description="Helical" evidence="6">
    <location>
        <begin position="238"/>
        <end position="259"/>
    </location>
</feature>
<feature type="transmembrane region" description="Helical" evidence="6">
    <location>
        <begin position="209"/>
        <end position="232"/>
    </location>
</feature>
<dbReference type="EMBL" id="JBEHHI010000001">
    <property type="protein sequence ID" value="MEX5727262.1"/>
    <property type="molecule type" value="Genomic_DNA"/>
</dbReference>
<comment type="caution">
    <text evidence="7">The sequence shown here is derived from an EMBL/GenBank/DDBJ whole genome shotgun (WGS) entry which is preliminary data.</text>
</comment>
<feature type="transmembrane region" description="Helical" evidence="6">
    <location>
        <begin position="12"/>
        <end position="43"/>
    </location>
</feature>
<reference evidence="7 8" key="1">
    <citation type="submission" date="2024-06" db="EMBL/GenBank/DDBJ databases">
        <title>Genome of Rhodovulum iodosum, a marine photoferrotroph.</title>
        <authorList>
            <person name="Bianchini G."/>
            <person name="Nikeleit V."/>
            <person name="Kappler A."/>
            <person name="Bryce C."/>
            <person name="Sanchez-Baracaldo P."/>
        </authorList>
    </citation>
    <scope>NUCLEOTIDE SEQUENCE [LARGE SCALE GENOMIC DNA]</scope>
    <source>
        <strain evidence="7 8">UT/N1</strain>
    </source>
</reference>
<dbReference type="RefSeq" id="WP_125407889.1">
    <property type="nucleotide sequence ID" value="NZ_JBEHHI010000001.1"/>
</dbReference>
<evidence type="ECO:0000256" key="5">
    <source>
        <dbReference type="ARBA" id="ARBA00023136"/>
    </source>
</evidence>
<sequence>MALPVRKQLKYWGIAAAIFFALLWFLGDVIVPFLIGAAIAYFLDPVADRLERLGTSRTLATVIIMFSLVLFGTALVLLIVPLVAEQGTQLVRTAPAMFTQLTTWLTERYPDLMNSESVLRKSLQSISEAVQARGGELLNSALTSAMSVINVLLLLFIVPVVTFYLLLDWDLIVAEIDKMLPRDHAPVVRRLAREIDTALASFVRGQGSVCLIMAVFYGITLMAVGLQFGLVVGILSGLLAFIPFVSSILGGVVAIGLAVFQFWGEWLMIALVAVVYVGGQMLEGNFLTPKLVGSSVGLHPVWVIFALSAFGAVFGFAGLLVAVPVAAALGVLARFGIAQYLDSRLYRGLAERRDGEPGGE</sequence>
<evidence type="ECO:0000256" key="3">
    <source>
        <dbReference type="ARBA" id="ARBA00022692"/>
    </source>
</evidence>
<feature type="transmembrane region" description="Helical" evidence="6">
    <location>
        <begin position="266"/>
        <end position="282"/>
    </location>
</feature>
<comment type="similarity">
    <text evidence="2">Belongs to the autoinducer-2 exporter (AI-2E) (TC 2.A.86) family.</text>
</comment>
<evidence type="ECO:0000256" key="2">
    <source>
        <dbReference type="ARBA" id="ARBA00009773"/>
    </source>
</evidence>
<protein>
    <submittedName>
        <fullName evidence="7">PurR-regulated permease PerM</fullName>
    </submittedName>
</protein>
<dbReference type="InterPro" id="IPR002549">
    <property type="entry name" value="AI-2E-like"/>
</dbReference>
<name>A0ABV3XPN4_9RHOB</name>
<evidence type="ECO:0000256" key="1">
    <source>
        <dbReference type="ARBA" id="ARBA00004141"/>
    </source>
</evidence>